<gene>
    <name evidence="2" type="ORF">IAA07_07790</name>
</gene>
<dbReference type="Proteomes" id="UP000823900">
    <property type="component" value="Unassembled WGS sequence"/>
</dbReference>
<name>A0A9D2HHH5_9FIRM</name>
<accession>A0A9D2HHH5</accession>
<dbReference type="Pfam" id="PF10825">
    <property type="entry name" value="DUF2752"/>
    <property type="match status" value="1"/>
</dbReference>
<dbReference type="InterPro" id="IPR021215">
    <property type="entry name" value="DUF2752"/>
</dbReference>
<reference evidence="2" key="1">
    <citation type="journal article" date="2021" name="PeerJ">
        <title>Extensive microbial diversity within the chicken gut microbiome revealed by metagenomics and culture.</title>
        <authorList>
            <person name="Gilroy R."/>
            <person name="Ravi A."/>
            <person name="Getino M."/>
            <person name="Pursley I."/>
            <person name="Horton D.L."/>
            <person name="Alikhan N.F."/>
            <person name="Baker D."/>
            <person name="Gharbi K."/>
            <person name="Hall N."/>
            <person name="Watson M."/>
            <person name="Adriaenssens E.M."/>
            <person name="Foster-Nyarko E."/>
            <person name="Jarju S."/>
            <person name="Secka A."/>
            <person name="Antonio M."/>
            <person name="Oren A."/>
            <person name="Chaudhuri R.R."/>
            <person name="La Ragione R."/>
            <person name="Hildebrand F."/>
            <person name="Pallen M.J."/>
        </authorList>
    </citation>
    <scope>NUCLEOTIDE SEQUENCE</scope>
    <source>
        <strain evidence="2">CHK178-16964</strain>
    </source>
</reference>
<reference evidence="2" key="2">
    <citation type="submission" date="2021-04" db="EMBL/GenBank/DDBJ databases">
        <authorList>
            <person name="Gilroy R."/>
        </authorList>
    </citation>
    <scope>NUCLEOTIDE SEQUENCE</scope>
    <source>
        <strain evidence="2">CHK178-16964</strain>
    </source>
</reference>
<comment type="caution">
    <text evidence="2">The sequence shown here is derived from an EMBL/GenBank/DDBJ whole genome shotgun (WGS) entry which is preliminary data.</text>
</comment>
<feature type="transmembrane region" description="Helical" evidence="1">
    <location>
        <begin position="55"/>
        <end position="76"/>
    </location>
</feature>
<proteinExistence type="predicted"/>
<evidence type="ECO:0000313" key="3">
    <source>
        <dbReference type="Proteomes" id="UP000823900"/>
    </source>
</evidence>
<keyword evidence="1" id="KW-0472">Membrane</keyword>
<protein>
    <submittedName>
        <fullName evidence="2">DUF2752 domain-containing protein</fullName>
    </submittedName>
</protein>
<dbReference type="PROSITE" id="PS51257">
    <property type="entry name" value="PROKAR_LIPOPROTEIN"/>
    <property type="match status" value="1"/>
</dbReference>
<organism evidence="2 3">
    <name type="scientific">Candidatus Lachnoclostridium stercoravium</name>
    <dbReference type="NCBI Taxonomy" id="2838633"/>
    <lineage>
        <taxon>Bacteria</taxon>
        <taxon>Bacillati</taxon>
        <taxon>Bacillota</taxon>
        <taxon>Clostridia</taxon>
        <taxon>Lachnospirales</taxon>
        <taxon>Lachnospiraceae</taxon>
    </lineage>
</organism>
<dbReference type="EMBL" id="DWZA01000067">
    <property type="protein sequence ID" value="HJA71466.1"/>
    <property type="molecule type" value="Genomic_DNA"/>
</dbReference>
<evidence type="ECO:0000256" key="1">
    <source>
        <dbReference type="SAM" id="Phobius"/>
    </source>
</evidence>
<keyword evidence="1" id="KW-0812">Transmembrane</keyword>
<sequence length="130" mass="14809">MKERIRYWLGLGLVLAAYLAVSSLTFGCPFRFVFGLSCPGCGMSRSFFALLRGDVAAAVSYHPLIIAVPALFYAIYRCESKNDRIGKVLLTVLIFLFFFVWILRIFQEDPVVAFDFKDSLIFRSSRWISS</sequence>
<dbReference type="AlphaFoldDB" id="A0A9D2HHH5"/>
<evidence type="ECO:0000313" key="2">
    <source>
        <dbReference type="EMBL" id="HJA71466.1"/>
    </source>
</evidence>
<keyword evidence="1" id="KW-1133">Transmembrane helix</keyword>
<feature type="transmembrane region" description="Helical" evidence="1">
    <location>
        <begin position="88"/>
        <end position="106"/>
    </location>
</feature>